<comment type="caution">
    <text evidence="2">The sequence shown here is derived from an EMBL/GenBank/DDBJ whole genome shotgun (WGS) entry which is preliminary data.</text>
</comment>
<proteinExistence type="predicted"/>
<keyword evidence="3" id="KW-1185">Reference proteome</keyword>
<accession>A0A5F1YED6</accession>
<name>A0A5F1YED6_9LEPT</name>
<evidence type="ECO:0000256" key="1">
    <source>
        <dbReference type="SAM" id="Coils"/>
    </source>
</evidence>
<keyword evidence="1" id="KW-0175">Coiled coil</keyword>
<dbReference type="RefSeq" id="WP_135592979.1">
    <property type="nucleotide sequence ID" value="NZ_RQEZ01000034.1"/>
</dbReference>
<protein>
    <submittedName>
        <fullName evidence="2">Uncharacterized protein</fullName>
    </submittedName>
</protein>
<reference evidence="2" key="1">
    <citation type="journal article" date="2019" name="PLoS Negl. Trop. Dis.">
        <title>Revisiting the worldwide diversity of Leptospira species in the environment.</title>
        <authorList>
            <person name="Vincent A.T."/>
            <person name="Schiettekatte O."/>
            <person name="Bourhy P."/>
            <person name="Veyrier F.J."/>
            <person name="Picardeau M."/>
        </authorList>
    </citation>
    <scope>NUCLEOTIDE SEQUENCE [LARGE SCALE GENOMIC DNA]</scope>
    <source>
        <strain evidence="2">201800299</strain>
    </source>
</reference>
<dbReference type="Proteomes" id="UP000298277">
    <property type="component" value="Unassembled WGS sequence"/>
</dbReference>
<evidence type="ECO:0000313" key="2">
    <source>
        <dbReference type="EMBL" id="TGK36358.1"/>
    </source>
</evidence>
<organism evidence="2 3">
    <name type="scientific">Leptospira gomenensis</name>
    <dbReference type="NCBI Taxonomy" id="2484974"/>
    <lineage>
        <taxon>Bacteria</taxon>
        <taxon>Pseudomonadati</taxon>
        <taxon>Spirochaetota</taxon>
        <taxon>Spirochaetia</taxon>
        <taxon>Leptospirales</taxon>
        <taxon>Leptospiraceae</taxon>
        <taxon>Leptospira</taxon>
    </lineage>
</organism>
<feature type="coiled-coil region" evidence="1">
    <location>
        <begin position="489"/>
        <end position="539"/>
    </location>
</feature>
<dbReference type="AlphaFoldDB" id="A0A5F1YED6"/>
<evidence type="ECO:0000313" key="3">
    <source>
        <dbReference type="Proteomes" id="UP000298277"/>
    </source>
</evidence>
<dbReference type="OrthoDB" id="9939770at2"/>
<sequence length="737" mass="83697">MNKNVFLVSLTLFTIVSFSVLRSESGYMYLENGILDYAEDSSRSGSTSESSHSHPGVQPKKSVFFSVPKGQTLKFKIAPSYNVVERIYLENRGENSVSIKVSSKADRNLLVGITGAGGDSFLTLPAKKKLSLPIRFFAQDSPPGFYNLENSVFDEQGNVLSTIQGLVEVLKPNLDISVDILEKTPLTHSYRIKNNGEDLANFSMSLKNSKTLRLEPSVNHYFFPKGGFIDVSLYATGAIDGEIRDSFLFSSSNIEKAIPFVFQAHAPGSVEMVSLDPIVRLRQKDWYCTNRPVISMDYSIPYFEKRETSDLGFTSKFSWLISKGESSDTNGNGKPDQWILIENGSTLMVGDDYDEDGEIDYFRERDNENRTLNRAYFKKDSRWYETNIVDAYLVSSYLPFNDGANVRPHELEVQLNGKSFAQEKGIVPTGSRLRKIPLHLLNDNQFYGYSENRVTLITKHLPEAHYQVNAENTLLLFYSSIQIPVVNPKKKLDSNISGISEKIREEEKKISEEPNEIKKEAIRNLLEKLKLSRDNKLKEVENFFRENPQEDASLKTTGVQYRGTDLAVFSSDLSLNGKKISGTARNMGYESVPYTLSVYKLNDQKYVLIEKRSFSNLPPFAQRNFSFEVKDHSKTQRTVYKIEIAPNEKRIQELVTSNNQAHWISGTETDPLKLKKEMAELAKEMGLVNDQVTLTSKPALPEFSVTEFDNLSGKRIVFPKRTKDKEMNQKERRTILE</sequence>
<gene>
    <name evidence="2" type="ORF">EHQ17_04205</name>
</gene>
<dbReference type="EMBL" id="RQFA01000022">
    <property type="protein sequence ID" value="TGK36358.1"/>
    <property type="molecule type" value="Genomic_DNA"/>
</dbReference>